<dbReference type="PANTHER" id="PTHR33744">
    <property type="entry name" value="CARBOHYDRATE DIACID REGULATOR"/>
    <property type="match status" value="1"/>
</dbReference>
<evidence type="ECO:0000259" key="1">
    <source>
        <dbReference type="Pfam" id="PF13556"/>
    </source>
</evidence>
<dbReference type="InterPro" id="IPR051448">
    <property type="entry name" value="CdaR-like_regulators"/>
</dbReference>
<dbReference type="EMBL" id="RBVX01000029">
    <property type="protein sequence ID" value="RSL31000.1"/>
    <property type="molecule type" value="Genomic_DNA"/>
</dbReference>
<evidence type="ECO:0000313" key="2">
    <source>
        <dbReference type="EMBL" id="RSL31000.1"/>
    </source>
</evidence>
<dbReference type="Pfam" id="PF13556">
    <property type="entry name" value="HTH_30"/>
    <property type="match status" value="1"/>
</dbReference>
<dbReference type="Gene3D" id="1.10.10.2840">
    <property type="entry name" value="PucR C-terminal helix-turn-helix domain"/>
    <property type="match status" value="1"/>
</dbReference>
<keyword evidence="3" id="KW-1185">Reference proteome</keyword>
<dbReference type="PANTHER" id="PTHR33744:SF15">
    <property type="entry name" value="CARBOHYDRATE DIACID REGULATOR"/>
    <property type="match status" value="1"/>
</dbReference>
<organism evidence="2 3">
    <name type="scientific">Salibacterium salarium</name>
    <dbReference type="NCBI Taxonomy" id="284579"/>
    <lineage>
        <taxon>Bacteria</taxon>
        <taxon>Bacillati</taxon>
        <taxon>Bacillota</taxon>
        <taxon>Bacilli</taxon>
        <taxon>Bacillales</taxon>
        <taxon>Bacillaceae</taxon>
    </lineage>
</organism>
<comment type="caution">
    <text evidence="2">The sequence shown here is derived from an EMBL/GenBank/DDBJ whole genome shotgun (WGS) entry which is preliminary data.</text>
</comment>
<gene>
    <name evidence="2" type="ORF">D7Z54_22910</name>
</gene>
<dbReference type="InterPro" id="IPR025736">
    <property type="entry name" value="PucR_C-HTH_dom"/>
</dbReference>
<sequence length="295" mass="34818">MIDRLKKIFPSAILEKNILTNERHLYTIYASEYAQEKFAIRNEELTVKEEELLAVLFTADTEKGSFQPDDNELYTYLVEGGSFPPALHQFSPFRLFHLEGKKLYENKVDLYETLHYYFDEPVKTVFVKTHSLLILVPEQDADEFKPEELAGVLATDLLLDVFVYSGRRIHADEDIRTVYNQEDLLFKQAQTLFPKERTFKDYEILPFVVPLLDTYQQKQLYHYTFAGLEKEIELIDTVYYFFLCNLNTSFTAKELHMHRNTLQYRLDKLMERIGIDIKQFPNATALYILIKKMGE</sequence>
<proteinExistence type="predicted"/>
<feature type="domain" description="PucR C-terminal helix-turn-helix" evidence="1">
    <location>
        <begin position="234"/>
        <end position="289"/>
    </location>
</feature>
<dbReference type="AlphaFoldDB" id="A0A3R9WPU1"/>
<dbReference type="Proteomes" id="UP000275076">
    <property type="component" value="Unassembled WGS sequence"/>
</dbReference>
<dbReference type="InterPro" id="IPR042070">
    <property type="entry name" value="PucR_C-HTH_sf"/>
</dbReference>
<accession>A0A3R9WPU1</accession>
<dbReference type="RefSeq" id="WP_125559443.1">
    <property type="nucleotide sequence ID" value="NZ_RBVX01000029.1"/>
</dbReference>
<dbReference type="SUPFAM" id="SSF46689">
    <property type="entry name" value="Homeodomain-like"/>
    <property type="match status" value="1"/>
</dbReference>
<dbReference type="OrthoDB" id="9792148at2"/>
<dbReference type="InterPro" id="IPR009057">
    <property type="entry name" value="Homeodomain-like_sf"/>
</dbReference>
<protein>
    <recommendedName>
        <fullName evidence="1">PucR C-terminal helix-turn-helix domain-containing protein</fullName>
    </recommendedName>
</protein>
<reference evidence="2 3" key="1">
    <citation type="submission" date="2018-10" db="EMBL/GenBank/DDBJ databases">
        <title>Draft genome sequence of Bacillus salarius IM0101, isolated from a hypersaline soil in Inner Mongolia, China.</title>
        <authorList>
            <person name="Yamprayoonswat W."/>
            <person name="Boonvisut S."/>
            <person name="Jumpathong W."/>
            <person name="Sittihan S."/>
            <person name="Ruangsuj P."/>
            <person name="Wanthongcharoen S."/>
            <person name="Thongpramul N."/>
            <person name="Pimmason S."/>
            <person name="Yu B."/>
            <person name="Yasawong M."/>
        </authorList>
    </citation>
    <scope>NUCLEOTIDE SEQUENCE [LARGE SCALE GENOMIC DNA]</scope>
    <source>
        <strain evidence="2 3">IM0101</strain>
    </source>
</reference>
<evidence type="ECO:0000313" key="3">
    <source>
        <dbReference type="Proteomes" id="UP000275076"/>
    </source>
</evidence>
<name>A0A3R9WPU1_9BACI</name>